<dbReference type="SFLD" id="SFLDG00002">
    <property type="entry name" value="C1.7:_P-type_atpase_like"/>
    <property type="match status" value="1"/>
</dbReference>
<dbReference type="GO" id="GO:0005524">
    <property type="term" value="F:ATP binding"/>
    <property type="evidence" value="ECO:0007669"/>
    <property type="project" value="UniProtKB-KW"/>
</dbReference>
<proteinExistence type="inferred from homology"/>
<dbReference type="GO" id="GO:0005886">
    <property type="term" value="C:plasma membrane"/>
    <property type="evidence" value="ECO:0007669"/>
    <property type="project" value="UniProtKB-SubCell"/>
</dbReference>
<protein>
    <submittedName>
        <fullName evidence="14">Cation-transporting P-type ATPase</fullName>
    </submittedName>
</protein>
<accession>A0A3A4NLJ5</accession>
<dbReference type="SUPFAM" id="SSF56784">
    <property type="entry name" value="HAD-like"/>
    <property type="match status" value="1"/>
</dbReference>
<dbReference type="InterPro" id="IPR018303">
    <property type="entry name" value="ATPase_P-typ_P_site"/>
</dbReference>
<evidence type="ECO:0000256" key="8">
    <source>
        <dbReference type="ARBA" id="ARBA00022842"/>
    </source>
</evidence>
<dbReference type="Pfam" id="PF13246">
    <property type="entry name" value="Cation_ATPase"/>
    <property type="match status" value="1"/>
</dbReference>
<evidence type="ECO:0000313" key="15">
    <source>
        <dbReference type="Proteomes" id="UP000265882"/>
    </source>
</evidence>
<dbReference type="InterPro" id="IPR059000">
    <property type="entry name" value="ATPase_P-type_domA"/>
</dbReference>
<keyword evidence="6" id="KW-0547">Nucleotide-binding</keyword>
<evidence type="ECO:0000256" key="6">
    <source>
        <dbReference type="ARBA" id="ARBA00022741"/>
    </source>
</evidence>
<keyword evidence="3" id="KW-1003">Cell membrane</keyword>
<feature type="transmembrane region" description="Helical" evidence="12">
    <location>
        <begin position="94"/>
        <end position="116"/>
    </location>
</feature>
<dbReference type="PROSITE" id="PS00154">
    <property type="entry name" value="ATPASE_E1_E2"/>
    <property type="match status" value="1"/>
</dbReference>
<comment type="caution">
    <text evidence="14">The sequence shown here is derived from an EMBL/GenBank/DDBJ whole genome shotgun (WGS) entry which is preliminary data.</text>
</comment>
<dbReference type="InterPro" id="IPR023299">
    <property type="entry name" value="ATPase_P-typ_cyto_dom_N"/>
</dbReference>
<evidence type="ECO:0000256" key="7">
    <source>
        <dbReference type="ARBA" id="ARBA00022840"/>
    </source>
</evidence>
<dbReference type="InterPro" id="IPR044492">
    <property type="entry name" value="P_typ_ATPase_HD_dom"/>
</dbReference>
<dbReference type="SFLD" id="SFLDF00027">
    <property type="entry name" value="p-type_atpase"/>
    <property type="match status" value="1"/>
</dbReference>
<dbReference type="Pfam" id="PF00122">
    <property type="entry name" value="E1-E2_ATPase"/>
    <property type="match status" value="1"/>
</dbReference>
<dbReference type="SMART" id="SM00831">
    <property type="entry name" value="Cation_ATPase_N"/>
    <property type="match status" value="1"/>
</dbReference>
<evidence type="ECO:0000256" key="1">
    <source>
        <dbReference type="ARBA" id="ARBA00004651"/>
    </source>
</evidence>
<name>A0A3A4NLJ5_ABYX5</name>
<dbReference type="EMBL" id="QZKU01000128">
    <property type="protein sequence ID" value="RJP16051.1"/>
    <property type="molecule type" value="Genomic_DNA"/>
</dbReference>
<feature type="transmembrane region" description="Helical" evidence="12">
    <location>
        <begin position="806"/>
        <end position="824"/>
    </location>
</feature>
<evidence type="ECO:0000256" key="2">
    <source>
        <dbReference type="ARBA" id="ARBA00005675"/>
    </source>
</evidence>
<dbReference type="PRINTS" id="PR00120">
    <property type="entry name" value="HATPASE"/>
</dbReference>
<dbReference type="SFLD" id="SFLDS00003">
    <property type="entry name" value="Haloacid_Dehalogenase"/>
    <property type="match status" value="1"/>
</dbReference>
<feature type="transmembrane region" description="Helical" evidence="12">
    <location>
        <begin position="775"/>
        <end position="800"/>
    </location>
</feature>
<evidence type="ECO:0000256" key="9">
    <source>
        <dbReference type="ARBA" id="ARBA00022967"/>
    </source>
</evidence>
<evidence type="ECO:0000256" key="11">
    <source>
        <dbReference type="ARBA" id="ARBA00023136"/>
    </source>
</evidence>
<dbReference type="InterPro" id="IPR006068">
    <property type="entry name" value="ATPase_P-typ_cation-transptr_C"/>
</dbReference>
<dbReference type="GO" id="GO:0016887">
    <property type="term" value="F:ATP hydrolysis activity"/>
    <property type="evidence" value="ECO:0007669"/>
    <property type="project" value="InterPro"/>
</dbReference>
<dbReference type="SUPFAM" id="SSF81660">
    <property type="entry name" value="Metal cation-transporting ATPase, ATP-binding domain N"/>
    <property type="match status" value="1"/>
</dbReference>
<dbReference type="InterPro" id="IPR023214">
    <property type="entry name" value="HAD_sf"/>
</dbReference>
<dbReference type="InterPro" id="IPR023298">
    <property type="entry name" value="ATPase_P-typ_TM_dom_sf"/>
</dbReference>
<evidence type="ECO:0000256" key="4">
    <source>
        <dbReference type="ARBA" id="ARBA00022553"/>
    </source>
</evidence>
<comment type="similarity">
    <text evidence="2">Belongs to the cation transport ATPase (P-type) (TC 3.A.3) family. Type IIA subfamily.</text>
</comment>
<dbReference type="InterPro" id="IPR050510">
    <property type="entry name" value="Cation_transp_ATPase_P-type"/>
</dbReference>
<keyword evidence="11 12" id="KW-0472">Membrane</keyword>
<evidence type="ECO:0000256" key="3">
    <source>
        <dbReference type="ARBA" id="ARBA00022475"/>
    </source>
</evidence>
<keyword evidence="10 12" id="KW-1133">Transmembrane helix</keyword>
<feature type="transmembrane region" description="Helical" evidence="12">
    <location>
        <begin position="70"/>
        <end position="88"/>
    </location>
</feature>
<dbReference type="PANTHER" id="PTHR43294">
    <property type="entry name" value="SODIUM/POTASSIUM-TRANSPORTING ATPASE SUBUNIT ALPHA"/>
    <property type="match status" value="1"/>
</dbReference>
<sequence length="900" mass="97718">MQKKLVDQKPAPPVRDAWARPVEEILRELEVDPLHGLSHSEVRKRLHKYGHNSLTETKRKSIISILMDQFRSLMIVLLLMAAAVSLFFQEYVEGIAIAAVIAINTAIGFLTEMSAVRSMEALQRMTKVSTKARRNGTVKEIPADQLVPGDIVVLEGGDIVSADLRVIQASKLQADESALTGESVPVGKHRETVDADSVLADRKNMLFKGTAVTRGSGEGVAVSTGMATELGHISALVEEAVQEQTPLEKRLHQLGRNLIWLTLAIAIFVAISGIFAGKEMVLMVKTAIALAVAAVPEGLPIVATIALARGMFRMARRNAIINQLSAVESLGSTNVIFTDKTGTLTENKMTVMKYALSSGEITVGSEEEEAKFRRNGQPIDPKADDILRNALEIGVLCNNAALPEPGSKEQASVGDPLEVALLIAGAKAGINQRELTAAQPEAREEAFDSDTKLMGTFNKLSEGFRVAVKGAPEAVLSACSSIRTPEGMKEMTEQVRREWLERNEKMAQEGLRILALETKTIASTGEPPYKDLTLVGLVGLLDPPRSQVRDSIALCHKAGIRVIMVTGDQPVTARSVGASVGLGADGEAEVIQGKHLRDPEQLSEEDRRRLIEANIFARVSPKQKLDLITLHQKSKSIVAMTGDGVNDAPALKKADIGVAMGLRGTQVAREAADMVLKDDAFSTIVAAIEQGRVIFNNIRKFIVYLLSCNVSEILIVSLASIVRAPLPLLPLQILFLNLVTDVFPALALGVGEGDPEIMKRPPRDPKESLITRRHWGAISIYGALITVAVLTAFGLAFVWLDADYKLAVTVSFVTLALAQLWHVFNMRDRDTVPFRNEITRNRYVWGALILCVGLLLLAVYLPILALVLNLTDPGQKGWALIVGMSLVPLVIGQLFNRFFP</sequence>
<evidence type="ECO:0000259" key="13">
    <source>
        <dbReference type="SMART" id="SM00831"/>
    </source>
</evidence>
<keyword evidence="8" id="KW-0460">Magnesium</keyword>
<evidence type="ECO:0000256" key="10">
    <source>
        <dbReference type="ARBA" id="ARBA00022989"/>
    </source>
</evidence>
<dbReference type="Proteomes" id="UP000265882">
    <property type="component" value="Unassembled WGS sequence"/>
</dbReference>
<feature type="transmembrane region" description="Helical" evidence="12">
    <location>
        <begin position="288"/>
        <end position="308"/>
    </location>
</feature>
<dbReference type="NCBIfam" id="TIGR01494">
    <property type="entry name" value="ATPase_P-type"/>
    <property type="match status" value="2"/>
</dbReference>
<dbReference type="InterPro" id="IPR001757">
    <property type="entry name" value="P_typ_ATPase"/>
</dbReference>
<evidence type="ECO:0000256" key="12">
    <source>
        <dbReference type="SAM" id="Phobius"/>
    </source>
</evidence>
<keyword evidence="9" id="KW-1278">Translocase</keyword>
<gene>
    <name evidence="14" type="ORF">C4520_18725</name>
</gene>
<dbReference type="InterPro" id="IPR004014">
    <property type="entry name" value="ATPase_P-typ_cation-transptr_N"/>
</dbReference>
<reference evidence="14 15" key="1">
    <citation type="journal article" date="2017" name="ISME J.">
        <title>Energy and carbon metabolisms in a deep terrestrial subsurface fluid microbial community.</title>
        <authorList>
            <person name="Momper L."/>
            <person name="Jungbluth S.P."/>
            <person name="Lee M.D."/>
            <person name="Amend J.P."/>
        </authorList>
    </citation>
    <scope>NUCLEOTIDE SEQUENCE [LARGE SCALE GENOMIC DNA]</scope>
    <source>
        <strain evidence="14">SURF_5</strain>
    </source>
</reference>
<evidence type="ECO:0000256" key="5">
    <source>
        <dbReference type="ARBA" id="ARBA00022692"/>
    </source>
</evidence>
<dbReference type="SUPFAM" id="SSF81665">
    <property type="entry name" value="Calcium ATPase, transmembrane domain M"/>
    <property type="match status" value="1"/>
</dbReference>
<dbReference type="Gene3D" id="2.70.150.10">
    <property type="entry name" value="Calcium-transporting ATPase, cytoplasmic transduction domain A"/>
    <property type="match status" value="1"/>
</dbReference>
<dbReference type="Pfam" id="PF00689">
    <property type="entry name" value="Cation_ATPase_C"/>
    <property type="match status" value="1"/>
</dbReference>
<feature type="transmembrane region" description="Helical" evidence="12">
    <location>
        <begin position="877"/>
        <end position="895"/>
    </location>
</feature>
<dbReference type="Gene3D" id="3.40.1110.10">
    <property type="entry name" value="Calcium-transporting ATPase, cytoplasmic domain N"/>
    <property type="match status" value="1"/>
</dbReference>
<comment type="subcellular location">
    <subcellularLocation>
        <location evidence="1">Cell membrane</location>
        <topology evidence="1">Multi-pass membrane protein</topology>
    </subcellularLocation>
</comment>
<dbReference type="Gene3D" id="3.40.50.1000">
    <property type="entry name" value="HAD superfamily/HAD-like"/>
    <property type="match status" value="1"/>
</dbReference>
<dbReference type="PANTHER" id="PTHR43294:SF21">
    <property type="entry name" value="CATION TRANSPORTING ATPASE"/>
    <property type="match status" value="1"/>
</dbReference>
<keyword evidence="5 12" id="KW-0812">Transmembrane</keyword>
<dbReference type="InterPro" id="IPR036412">
    <property type="entry name" value="HAD-like_sf"/>
</dbReference>
<dbReference type="PRINTS" id="PR00119">
    <property type="entry name" value="CATATPASE"/>
</dbReference>
<dbReference type="FunFam" id="2.70.150.10:FF:000160">
    <property type="entry name" value="Sarcoplasmic/endoplasmic reticulum calcium ATPase 1"/>
    <property type="match status" value="1"/>
</dbReference>
<dbReference type="InterPro" id="IPR008250">
    <property type="entry name" value="ATPase_P-typ_transduc_dom_A_sf"/>
</dbReference>
<feature type="transmembrane region" description="Helical" evidence="12">
    <location>
        <begin position="728"/>
        <end position="750"/>
    </location>
</feature>
<feature type="transmembrane region" description="Helical" evidence="12">
    <location>
        <begin position="701"/>
        <end position="722"/>
    </location>
</feature>
<evidence type="ECO:0000313" key="14">
    <source>
        <dbReference type="EMBL" id="RJP16051.1"/>
    </source>
</evidence>
<dbReference type="SUPFAM" id="SSF81653">
    <property type="entry name" value="Calcium ATPase, transduction domain A"/>
    <property type="match status" value="1"/>
</dbReference>
<keyword evidence="7" id="KW-0067">ATP-binding</keyword>
<feature type="domain" description="Cation-transporting P-type ATPase N-terminal" evidence="13">
    <location>
        <begin position="16"/>
        <end position="90"/>
    </location>
</feature>
<dbReference type="Gene3D" id="1.20.1110.10">
    <property type="entry name" value="Calcium-transporting ATPase, transmembrane domain"/>
    <property type="match status" value="1"/>
</dbReference>
<dbReference type="AlphaFoldDB" id="A0A3A4NLJ5"/>
<keyword evidence="4" id="KW-0597">Phosphoprotein</keyword>
<feature type="transmembrane region" description="Helical" evidence="12">
    <location>
        <begin position="258"/>
        <end position="276"/>
    </location>
</feature>
<feature type="transmembrane region" description="Helical" evidence="12">
    <location>
        <begin position="844"/>
        <end position="865"/>
    </location>
</feature>
<dbReference type="Pfam" id="PF00690">
    <property type="entry name" value="Cation_ATPase_N"/>
    <property type="match status" value="1"/>
</dbReference>
<organism evidence="14 15">
    <name type="scientific">Abyssobacteria bacterium (strain SURF_5)</name>
    <dbReference type="NCBI Taxonomy" id="2093360"/>
    <lineage>
        <taxon>Bacteria</taxon>
        <taxon>Pseudomonadati</taxon>
        <taxon>Candidatus Hydrogenedentota</taxon>
        <taxon>Candidatus Abyssobacteria</taxon>
    </lineage>
</organism>